<dbReference type="InterPro" id="IPR010559">
    <property type="entry name" value="Sig_transdc_His_kin_internal"/>
</dbReference>
<gene>
    <name evidence="13" type="ORF">P9847_11750</name>
</gene>
<keyword evidence="4" id="KW-0808">Transferase</keyword>
<proteinExistence type="predicted"/>
<dbReference type="Pfam" id="PF02518">
    <property type="entry name" value="HATPase_c"/>
    <property type="match status" value="2"/>
</dbReference>
<feature type="domain" description="Histidine kinase" evidence="11">
    <location>
        <begin position="444"/>
        <end position="661"/>
    </location>
</feature>
<feature type="transmembrane region" description="Helical" evidence="10">
    <location>
        <begin position="220"/>
        <end position="239"/>
    </location>
</feature>
<dbReference type="Gene3D" id="3.40.50.2300">
    <property type="match status" value="1"/>
</dbReference>
<keyword evidence="5" id="KW-0547">Nucleotide-binding</keyword>
<sequence>MRKKAAVGLSITGFILVFAAMFWFTAARSTTGSAPEAVNGVLDLTDWNFDSGGVVRLDGEWEYYRSRLMTPEDLEAPSPAEKKPGMTGYVHVPELWERYKEGGAGGSPYGYATFRLRVELPEGSAGKIYGIRQTNIKTAHKLFVDGRVIGARGIPGVSKQETTSVNAPYVRFFAGKGNQADIIVQVANYRYFQGGITHPIFLGNQEDIQSMRELAVVKDLFATCGILLMGAYFLVLFWMREHERSWFYFGLCCMAIAVYSMTHGEKIAAIIFPDLPYEIFTKAQDFSGVSAELFLLLYALHSFPNVFNKIALKAFGATVALRMILILLTPASFFSRISMASYAAAFLISLYVVYVMSVGALRRMEGSVYMLIGALSLLTMVVVHALEFLGVGTSFSIQLACWMCFVIAQWLLLSKRFVGAYAAVEKLTGRLRSMDRLKDEFLANTSHEMKTPLHGIINISRSLLDGAAGSMTPEQEKNIAMIMGIGKRMDNLVGDLLDFSKLKNGELVLKREAVALRPLVHVIFEMFRHLVGEKPVRFIEQLNDRQFVHADEDRLTQILINLIGNALKFTDAGEIVVTAREDNGWLAISVTDTGIGIAQDKLEVIFESFEQAGISQAREYGGAGLGLSIVRQLVELHGGYIHAVSEPGKGAVFVFTVPLAIGADELPVRRRKERTHARLDSANLHAASLETVRMEGNGVYTILIVDDDAANRQVLLNLLSVDSYTVIAVSNGMEAMRQLEQNRRIDLAVVDLMMPGMSGYELCRHIRKQYSLTELPVLLLTARNRPEELMAAFEAGVNDFLGKPVEAGELKARIRTLLNMKQSVSESISAEMAFLQAQIKPHFLFNALNMISAFSMYDPENARDLLAKLSRYLRGSFDFKNLERLVPLRTELELVEAYLSIEKARFGKRLQIVYDTQDVTDCMLPPLVIQPLVENAVRHGLANRKQGGTVAITIRETEQEVLIRVEDDGIGYEHSIQNKHREDRNTENGGVALKNIRQRLLRMYGRDLQITSKPSGGTVISISIPKGGSIHDSGYGG</sequence>
<dbReference type="Gene3D" id="3.30.565.10">
    <property type="entry name" value="Histidine kinase-like ATPase, C-terminal domain"/>
    <property type="match status" value="2"/>
</dbReference>
<dbReference type="SMART" id="SM00448">
    <property type="entry name" value="REC"/>
    <property type="match status" value="1"/>
</dbReference>
<dbReference type="PRINTS" id="PR00344">
    <property type="entry name" value="BCTRLSENSOR"/>
</dbReference>
<dbReference type="SUPFAM" id="SSF47384">
    <property type="entry name" value="Homodimeric domain of signal transducing histidine kinase"/>
    <property type="match status" value="1"/>
</dbReference>
<dbReference type="Gene3D" id="2.60.120.260">
    <property type="entry name" value="Galactose-binding domain-like"/>
    <property type="match status" value="1"/>
</dbReference>
<dbReference type="InterPro" id="IPR005467">
    <property type="entry name" value="His_kinase_dom"/>
</dbReference>
<feature type="domain" description="Response regulatory" evidence="12">
    <location>
        <begin position="701"/>
        <end position="818"/>
    </location>
</feature>
<keyword evidence="7 13" id="KW-0067">ATP-binding</keyword>
<comment type="caution">
    <text evidence="13">The sequence shown here is derived from an EMBL/GenBank/DDBJ whole genome shotgun (WGS) entry which is preliminary data.</text>
</comment>
<evidence type="ECO:0000256" key="4">
    <source>
        <dbReference type="ARBA" id="ARBA00022679"/>
    </source>
</evidence>
<dbReference type="InterPro" id="IPR004358">
    <property type="entry name" value="Sig_transdc_His_kin-like_C"/>
</dbReference>
<dbReference type="Pfam" id="PF07695">
    <property type="entry name" value="7TMR-DISM_7TM"/>
    <property type="match status" value="1"/>
</dbReference>
<accession>A0ABU6PVC7</accession>
<evidence type="ECO:0000256" key="6">
    <source>
        <dbReference type="ARBA" id="ARBA00022777"/>
    </source>
</evidence>
<dbReference type="Pfam" id="PF00072">
    <property type="entry name" value="Response_reg"/>
    <property type="match status" value="1"/>
</dbReference>
<reference evidence="13 14" key="1">
    <citation type="submission" date="2023-03" db="EMBL/GenBank/DDBJ databases">
        <title>Bacillus Genome Sequencing.</title>
        <authorList>
            <person name="Dunlap C."/>
        </authorList>
    </citation>
    <scope>NUCLEOTIDE SEQUENCE [LARGE SCALE GENOMIC DNA]</scope>
    <source>
        <strain evidence="13 14">NRS-52</strain>
    </source>
</reference>
<dbReference type="PROSITE" id="PS50110">
    <property type="entry name" value="RESPONSE_REGULATORY"/>
    <property type="match status" value="1"/>
</dbReference>
<dbReference type="Pfam" id="PF06580">
    <property type="entry name" value="His_kinase"/>
    <property type="match status" value="1"/>
</dbReference>
<evidence type="ECO:0000256" key="3">
    <source>
        <dbReference type="ARBA" id="ARBA00022553"/>
    </source>
</evidence>
<dbReference type="InterPro" id="IPR001789">
    <property type="entry name" value="Sig_transdc_resp-reg_receiver"/>
</dbReference>
<evidence type="ECO:0000313" key="13">
    <source>
        <dbReference type="EMBL" id="MED5017975.1"/>
    </source>
</evidence>
<keyword evidence="14" id="KW-1185">Reference proteome</keyword>
<dbReference type="InterPro" id="IPR011623">
    <property type="entry name" value="7TMR_DISM_rcpt_extracell_dom1"/>
</dbReference>
<dbReference type="PROSITE" id="PS50109">
    <property type="entry name" value="HIS_KIN"/>
    <property type="match status" value="2"/>
</dbReference>
<dbReference type="SUPFAM" id="SSF52172">
    <property type="entry name" value="CheY-like"/>
    <property type="match status" value="1"/>
</dbReference>
<evidence type="ECO:0000259" key="11">
    <source>
        <dbReference type="PROSITE" id="PS50109"/>
    </source>
</evidence>
<dbReference type="CDD" id="cd16922">
    <property type="entry name" value="HATPase_EvgS-ArcB-TorS-like"/>
    <property type="match status" value="1"/>
</dbReference>
<feature type="transmembrane region" description="Helical" evidence="10">
    <location>
        <begin position="283"/>
        <end position="300"/>
    </location>
</feature>
<dbReference type="InterPro" id="IPR036097">
    <property type="entry name" value="HisK_dim/P_sf"/>
</dbReference>
<evidence type="ECO:0000313" key="14">
    <source>
        <dbReference type="Proteomes" id="UP001343257"/>
    </source>
</evidence>
<dbReference type="CDD" id="cd00082">
    <property type="entry name" value="HisKA"/>
    <property type="match status" value="1"/>
</dbReference>
<evidence type="ECO:0000256" key="8">
    <source>
        <dbReference type="ARBA" id="ARBA00023012"/>
    </source>
</evidence>
<dbReference type="InterPro" id="IPR003661">
    <property type="entry name" value="HisK_dim/P_dom"/>
</dbReference>
<evidence type="ECO:0000256" key="5">
    <source>
        <dbReference type="ARBA" id="ARBA00022741"/>
    </source>
</evidence>
<organism evidence="13 14">
    <name type="scientific">Paenibacillus chibensis</name>
    <dbReference type="NCBI Taxonomy" id="59846"/>
    <lineage>
        <taxon>Bacteria</taxon>
        <taxon>Bacillati</taxon>
        <taxon>Bacillota</taxon>
        <taxon>Bacilli</taxon>
        <taxon>Bacillales</taxon>
        <taxon>Paenibacillaceae</taxon>
        <taxon>Paenibacillus</taxon>
    </lineage>
</organism>
<dbReference type="EMBL" id="JARTLD010000029">
    <property type="protein sequence ID" value="MED5017975.1"/>
    <property type="molecule type" value="Genomic_DNA"/>
</dbReference>
<dbReference type="Gene3D" id="1.10.287.130">
    <property type="match status" value="1"/>
</dbReference>
<comment type="catalytic activity">
    <reaction evidence="1">
        <text>ATP + protein L-histidine = ADP + protein N-phospho-L-histidine.</text>
        <dbReference type="EC" id="2.7.13.3"/>
    </reaction>
</comment>
<feature type="modified residue" description="4-aspartylphosphate" evidence="9">
    <location>
        <position position="751"/>
    </location>
</feature>
<feature type="transmembrane region" description="Helical" evidence="10">
    <location>
        <begin position="339"/>
        <end position="361"/>
    </location>
</feature>
<evidence type="ECO:0000256" key="2">
    <source>
        <dbReference type="ARBA" id="ARBA00012438"/>
    </source>
</evidence>
<evidence type="ECO:0000256" key="1">
    <source>
        <dbReference type="ARBA" id="ARBA00000085"/>
    </source>
</evidence>
<feature type="transmembrane region" description="Helical" evidence="10">
    <location>
        <begin position="312"/>
        <end position="333"/>
    </location>
</feature>
<feature type="transmembrane region" description="Helical" evidence="10">
    <location>
        <begin position="246"/>
        <end position="263"/>
    </location>
</feature>
<keyword evidence="6" id="KW-0418">Kinase</keyword>
<keyword evidence="10" id="KW-0812">Transmembrane</keyword>
<feature type="domain" description="Histidine kinase" evidence="11">
    <location>
        <begin position="928"/>
        <end position="1028"/>
    </location>
</feature>
<dbReference type="Pfam" id="PF00512">
    <property type="entry name" value="HisKA"/>
    <property type="match status" value="1"/>
</dbReference>
<keyword evidence="8" id="KW-0902">Two-component regulatory system</keyword>
<dbReference type="SMART" id="SM00388">
    <property type="entry name" value="HisKA"/>
    <property type="match status" value="1"/>
</dbReference>
<evidence type="ECO:0000259" key="12">
    <source>
        <dbReference type="PROSITE" id="PS50110"/>
    </source>
</evidence>
<keyword evidence="10" id="KW-1133">Transmembrane helix</keyword>
<dbReference type="PANTHER" id="PTHR43047">
    <property type="entry name" value="TWO-COMPONENT HISTIDINE PROTEIN KINASE"/>
    <property type="match status" value="1"/>
</dbReference>
<dbReference type="EC" id="2.7.13.3" evidence="2"/>
<dbReference type="InterPro" id="IPR003594">
    <property type="entry name" value="HATPase_dom"/>
</dbReference>
<name>A0ABU6PVC7_9BACL</name>
<dbReference type="SUPFAM" id="SSF55874">
    <property type="entry name" value="ATPase domain of HSP90 chaperone/DNA topoisomerase II/histidine kinase"/>
    <property type="match status" value="2"/>
</dbReference>
<keyword evidence="3 9" id="KW-0597">Phosphoprotein</keyword>
<evidence type="ECO:0000256" key="7">
    <source>
        <dbReference type="ARBA" id="ARBA00022840"/>
    </source>
</evidence>
<keyword evidence="10" id="KW-0472">Membrane</keyword>
<dbReference type="InterPro" id="IPR036890">
    <property type="entry name" value="HATPase_C_sf"/>
</dbReference>
<evidence type="ECO:0000256" key="10">
    <source>
        <dbReference type="SAM" id="Phobius"/>
    </source>
</evidence>
<dbReference type="GO" id="GO:0005524">
    <property type="term" value="F:ATP binding"/>
    <property type="evidence" value="ECO:0007669"/>
    <property type="project" value="UniProtKB-KW"/>
</dbReference>
<feature type="transmembrane region" description="Helical" evidence="10">
    <location>
        <begin position="368"/>
        <end position="389"/>
    </location>
</feature>
<dbReference type="RefSeq" id="WP_328278004.1">
    <property type="nucleotide sequence ID" value="NZ_JARTLD010000029.1"/>
</dbReference>
<dbReference type="PANTHER" id="PTHR43047:SF72">
    <property type="entry name" value="OSMOSENSING HISTIDINE PROTEIN KINASE SLN1"/>
    <property type="match status" value="1"/>
</dbReference>
<dbReference type="InterPro" id="IPR011006">
    <property type="entry name" value="CheY-like_superfamily"/>
</dbReference>
<evidence type="ECO:0000256" key="9">
    <source>
        <dbReference type="PROSITE-ProRule" id="PRU00169"/>
    </source>
</evidence>
<dbReference type="Proteomes" id="UP001343257">
    <property type="component" value="Unassembled WGS sequence"/>
</dbReference>
<dbReference type="SMART" id="SM00387">
    <property type="entry name" value="HATPase_c"/>
    <property type="match status" value="2"/>
</dbReference>
<protein>
    <recommendedName>
        <fullName evidence="2">histidine kinase</fullName>
        <ecNumber evidence="2">2.7.13.3</ecNumber>
    </recommendedName>
</protein>